<feature type="domain" description="HTH marR-type" evidence="4">
    <location>
        <begin position="27"/>
        <end position="158"/>
    </location>
</feature>
<gene>
    <name evidence="5" type="ORF">CAL25_13680</name>
</gene>
<keyword evidence="6" id="KW-1185">Reference proteome</keyword>
<keyword evidence="2" id="KW-0238">DNA-binding</keyword>
<dbReference type="PANTHER" id="PTHR33164:SF104">
    <property type="entry name" value="TRANSCRIPTIONAL REGULATORY PROTEIN"/>
    <property type="match status" value="1"/>
</dbReference>
<comment type="caution">
    <text evidence="5">The sequence shown here is derived from an EMBL/GenBank/DDBJ whole genome shotgun (WGS) entry which is preliminary data.</text>
</comment>
<dbReference type="InterPro" id="IPR036390">
    <property type="entry name" value="WH_DNA-bd_sf"/>
</dbReference>
<evidence type="ECO:0000256" key="1">
    <source>
        <dbReference type="ARBA" id="ARBA00023015"/>
    </source>
</evidence>
<keyword evidence="1" id="KW-0805">Transcription regulation</keyword>
<dbReference type="InterPro" id="IPR000835">
    <property type="entry name" value="HTH_MarR-typ"/>
</dbReference>
<dbReference type="GO" id="GO:0003700">
    <property type="term" value="F:DNA-binding transcription factor activity"/>
    <property type="evidence" value="ECO:0007669"/>
    <property type="project" value="InterPro"/>
</dbReference>
<dbReference type="PRINTS" id="PR00598">
    <property type="entry name" value="HTHMARR"/>
</dbReference>
<dbReference type="GO" id="GO:0003677">
    <property type="term" value="F:DNA binding"/>
    <property type="evidence" value="ECO:0007669"/>
    <property type="project" value="UniProtKB-KW"/>
</dbReference>
<dbReference type="SMART" id="SM00347">
    <property type="entry name" value="HTH_MARR"/>
    <property type="match status" value="1"/>
</dbReference>
<evidence type="ECO:0000259" key="4">
    <source>
        <dbReference type="PROSITE" id="PS50995"/>
    </source>
</evidence>
<dbReference type="InterPro" id="IPR039422">
    <property type="entry name" value="MarR/SlyA-like"/>
</dbReference>
<protein>
    <submittedName>
        <fullName evidence="5">MarR family transcriptional regulator</fullName>
    </submittedName>
</protein>
<dbReference type="AlphaFoldDB" id="A0A261TM70"/>
<reference evidence="5 6" key="1">
    <citation type="submission" date="2017-05" db="EMBL/GenBank/DDBJ databases">
        <title>Complete and WGS of Bordetella genogroups.</title>
        <authorList>
            <person name="Spilker T."/>
            <person name="LiPuma J."/>
        </authorList>
    </citation>
    <scope>NUCLEOTIDE SEQUENCE [LARGE SCALE GENOMIC DNA]</scope>
    <source>
        <strain evidence="5 6">AU10456</strain>
    </source>
</reference>
<dbReference type="Gene3D" id="1.10.10.10">
    <property type="entry name" value="Winged helix-like DNA-binding domain superfamily/Winged helix DNA-binding domain"/>
    <property type="match status" value="1"/>
</dbReference>
<dbReference type="RefSeq" id="WP_094800749.1">
    <property type="nucleotide sequence ID" value="NZ_NEVP01000007.1"/>
</dbReference>
<dbReference type="PANTHER" id="PTHR33164">
    <property type="entry name" value="TRANSCRIPTIONAL REGULATOR, MARR FAMILY"/>
    <property type="match status" value="1"/>
</dbReference>
<dbReference type="GO" id="GO:0006950">
    <property type="term" value="P:response to stress"/>
    <property type="evidence" value="ECO:0007669"/>
    <property type="project" value="TreeGrafter"/>
</dbReference>
<dbReference type="SUPFAM" id="SSF46785">
    <property type="entry name" value="Winged helix' DNA-binding domain"/>
    <property type="match status" value="1"/>
</dbReference>
<dbReference type="EMBL" id="NEVP01000007">
    <property type="protein sequence ID" value="OZI50357.1"/>
    <property type="molecule type" value="Genomic_DNA"/>
</dbReference>
<accession>A0A261TM70</accession>
<evidence type="ECO:0000313" key="5">
    <source>
        <dbReference type="EMBL" id="OZI50357.1"/>
    </source>
</evidence>
<dbReference type="InterPro" id="IPR036388">
    <property type="entry name" value="WH-like_DNA-bd_sf"/>
</dbReference>
<keyword evidence="3" id="KW-0804">Transcription</keyword>
<sequence>MHDHVDRVLADWNRERPDLDVSAMAVCSRLFRLGIVAARSVDRAFKSHGLTQGEFDLLATLHRSGAHAGLSPQQLVSALLLSAGAMTNRLDRLEEAGLIARHPNPEDRRSVIVSLTPEGLRLIRRALNDYLEELDGLLAPLSASERRQLAGLLKRMLIEHDGAAPGGLAA</sequence>
<evidence type="ECO:0000256" key="2">
    <source>
        <dbReference type="ARBA" id="ARBA00023125"/>
    </source>
</evidence>
<evidence type="ECO:0000313" key="6">
    <source>
        <dbReference type="Proteomes" id="UP000216913"/>
    </source>
</evidence>
<dbReference type="OrthoDB" id="32523at2"/>
<dbReference type="PROSITE" id="PS01117">
    <property type="entry name" value="HTH_MARR_1"/>
    <property type="match status" value="1"/>
</dbReference>
<organism evidence="5 6">
    <name type="scientific">Bordetella genomosp. 5</name>
    <dbReference type="NCBI Taxonomy" id="1395608"/>
    <lineage>
        <taxon>Bacteria</taxon>
        <taxon>Pseudomonadati</taxon>
        <taxon>Pseudomonadota</taxon>
        <taxon>Betaproteobacteria</taxon>
        <taxon>Burkholderiales</taxon>
        <taxon>Alcaligenaceae</taxon>
        <taxon>Bordetella</taxon>
    </lineage>
</organism>
<dbReference type="Pfam" id="PF01047">
    <property type="entry name" value="MarR"/>
    <property type="match status" value="1"/>
</dbReference>
<proteinExistence type="predicted"/>
<dbReference type="Proteomes" id="UP000216913">
    <property type="component" value="Unassembled WGS sequence"/>
</dbReference>
<dbReference type="PROSITE" id="PS50995">
    <property type="entry name" value="HTH_MARR_2"/>
    <property type="match status" value="1"/>
</dbReference>
<dbReference type="InterPro" id="IPR023187">
    <property type="entry name" value="Tscrpt_reg_MarR-type_CS"/>
</dbReference>
<evidence type="ECO:0000256" key="3">
    <source>
        <dbReference type="ARBA" id="ARBA00023163"/>
    </source>
</evidence>
<name>A0A261TM70_9BORD</name>